<comment type="caution">
    <text evidence="1">The sequence shown here is derived from an EMBL/GenBank/DDBJ whole genome shotgun (WGS) entry which is preliminary data.</text>
</comment>
<name>A0ACC2SAP1_9FUNG</name>
<reference evidence="1" key="1">
    <citation type="submission" date="2022-04" db="EMBL/GenBank/DDBJ databases">
        <title>Genome of the entomopathogenic fungus Entomophthora muscae.</title>
        <authorList>
            <person name="Elya C."/>
            <person name="Lovett B.R."/>
            <person name="Lee E."/>
            <person name="Macias A.M."/>
            <person name="Hajek A.E."/>
            <person name="De Bivort B.L."/>
            <person name="Kasson M.T."/>
            <person name="De Fine Licht H.H."/>
            <person name="Stajich J.E."/>
        </authorList>
    </citation>
    <scope>NUCLEOTIDE SEQUENCE</scope>
    <source>
        <strain evidence="1">Berkeley</strain>
    </source>
</reference>
<sequence>MEGQTEEGKILSKKEARKEKKRLKELASIKKEDSTTISVNDKEGNNEKSELKRKKEATVEKASKNKKTKVSADETFDFLEAGFKFAPVEPKDASAPMEDDGLVVIEPKINKVKLTVDDITEIDRKNALKEKLRQEMKSRSQHCVWIGNLRYTTTEDDLKRFFASCGNVTRINLPVTNSRNKGFAYVDFDSPDAVARALDLSESSLEGRNVLIKDSKNHKKDGQKPPAPKALPNEAQMAPMPTLYVGNLSFHTGKEDLQAAFSKYGEIRKVRISTFEDTGRCKGYAWIDFKTQEDATKALRSTQSLKIDGRVLNVVYASEEATARGHNLPPNHPGLKSKRNANPKVQSNAPISSRPFGIFPDQNPNRVIFE</sequence>
<evidence type="ECO:0000313" key="1">
    <source>
        <dbReference type="EMBL" id="KAJ9059181.1"/>
    </source>
</evidence>
<organism evidence="1 2">
    <name type="scientific">Entomophthora muscae</name>
    <dbReference type="NCBI Taxonomy" id="34485"/>
    <lineage>
        <taxon>Eukaryota</taxon>
        <taxon>Fungi</taxon>
        <taxon>Fungi incertae sedis</taxon>
        <taxon>Zoopagomycota</taxon>
        <taxon>Entomophthoromycotina</taxon>
        <taxon>Entomophthoromycetes</taxon>
        <taxon>Entomophthorales</taxon>
        <taxon>Entomophthoraceae</taxon>
        <taxon>Entomophthora</taxon>
    </lineage>
</organism>
<keyword evidence="2" id="KW-1185">Reference proteome</keyword>
<gene>
    <name evidence="1" type="primary">NOP13</name>
    <name evidence="1" type="ORF">DSO57_1005104</name>
</gene>
<dbReference type="EMBL" id="QTSX02005693">
    <property type="protein sequence ID" value="KAJ9059181.1"/>
    <property type="molecule type" value="Genomic_DNA"/>
</dbReference>
<dbReference type="Proteomes" id="UP001165960">
    <property type="component" value="Unassembled WGS sequence"/>
</dbReference>
<evidence type="ECO:0000313" key="2">
    <source>
        <dbReference type="Proteomes" id="UP001165960"/>
    </source>
</evidence>
<accession>A0ACC2SAP1</accession>
<protein>
    <submittedName>
        <fullName evidence="1">Nucleolar protein 13</fullName>
    </submittedName>
</protein>
<proteinExistence type="predicted"/>